<dbReference type="SUPFAM" id="SSF48317">
    <property type="entry name" value="Acid phosphatase/Vanadium-dependent haloperoxidase"/>
    <property type="match status" value="1"/>
</dbReference>
<evidence type="ECO:0000256" key="5">
    <source>
        <dbReference type="ARBA" id="ARBA00022989"/>
    </source>
</evidence>
<evidence type="ECO:0000259" key="8">
    <source>
        <dbReference type="SMART" id="SM00014"/>
    </source>
</evidence>
<dbReference type="InterPro" id="IPR036938">
    <property type="entry name" value="PAP2/HPO_sf"/>
</dbReference>
<sequence length="183" mass="20935">MVRYMERFYAMECKLFRIINRYFERKLLNRFFRTVTHLGGATFTITLVLGIILLSSQSIRYTAIASAIALTISHIPVALIKKWYPRSRPYAVLDHIHVTDNPLNDHSFPSGHTTAIFAILTPFVVWNPTLAIILVPIGFIIGFSRIYLGLHYPSDVLAGCLLGCVSGFLSFIWIKHFFLHVFM</sequence>
<evidence type="ECO:0000313" key="9">
    <source>
        <dbReference type="EMBL" id="SNX66795.1"/>
    </source>
</evidence>
<evidence type="ECO:0000256" key="6">
    <source>
        <dbReference type="ARBA" id="ARBA00023136"/>
    </source>
</evidence>
<dbReference type="PANTHER" id="PTHR14969">
    <property type="entry name" value="SPHINGOSINE-1-PHOSPHATE PHOSPHOHYDROLASE"/>
    <property type="match status" value="1"/>
</dbReference>
<organism evidence="9 10">
    <name type="scientific">Bacillus oleivorans</name>
    <dbReference type="NCBI Taxonomy" id="1448271"/>
    <lineage>
        <taxon>Bacteria</taxon>
        <taxon>Bacillati</taxon>
        <taxon>Bacillota</taxon>
        <taxon>Bacilli</taxon>
        <taxon>Bacillales</taxon>
        <taxon>Bacillaceae</taxon>
        <taxon>Bacillus</taxon>
    </lineage>
</organism>
<proteinExistence type="predicted"/>
<keyword evidence="2" id="KW-1003">Cell membrane</keyword>
<accession>A0A285CHH5</accession>
<evidence type="ECO:0000256" key="7">
    <source>
        <dbReference type="SAM" id="Phobius"/>
    </source>
</evidence>
<dbReference type="GO" id="GO:0005886">
    <property type="term" value="C:plasma membrane"/>
    <property type="evidence" value="ECO:0007669"/>
    <property type="project" value="UniProtKB-SubCell"/>
</dbReference>
<dbReference type="GO" id="GO:0016787">
    <property type="term" value="F:hydrolase activity"/>
    <property type="evidence" value="ECO:0007669"/>
    <property type="project" value="UniProtKB-KW"/>
</dbReference>
<dbReference type="Proteomes" id="UP000219546">
    <property type="component" value="Unassembled WGS sequence"/>
</dbReference>
<dbReference type="SMART" id="SM00014">
    <property type="entry name" value="acidPPc"/>
    <property type="match status" value="1"/>
</dbReference>
<evidence type="ECO:0000256" key="2">
    <source>
        <dbReference type="ARBA" id="ARBA00022475"/>
    </source>
</evidence>
<keyword evidence="5 7" id="KW-1133">Transmembrane helix</keyword>
<dbReference type="Pfam" id="PF01569">
    <property type="entry name" value="PAP2"/>
    <property type="match status" value="1"/>
</dbReference>
<feature type="transmembrane region" description="Helical" evidence="7">
    <location>
        <begin position="31"/>
        <end position="53"/>
    </location>
</feature>
<gene>
    <name evidence="9" type="ORF">SAMN05877753_101106</name>
</gene>
<name>A0A285CHH5_9BACI</name>
<dbReference type="AlphaFoldDB" id="A0A285CHH5"/>
<keyword evidence="6 7" id="KW-0472">Membrane</keyword>
<evidence type="ECO:0000256" key="4">
    <source>
        <dbReference type="ARBA" id="ARBA00022801"/>
    </source>
</evidence>
<keyword evidence="3 7" id="KW-0812">Transmembrane</keyword>
<feature type="transmembrane region" description="Helical" evidence="7">
    <location>
        <begin position="156"/>
        <end position="174"/>
    </location>
</feature>
<protein>
    <submittedName>
        <fullName evidence="9">Undecaprenyl-diphosphatase</fullName>
    </submittedName>
</protein>
<dbReference type="Gene3D" id="1.20.144.10">
    <property type="entry name" value="Phosphatidic acid phosphatase type 2/haloperoxidase"/>
    <property type="match status" value="1"/>
</dbReference>
<keyword evidence="4" id="KW-0378">Hydrolase</keyword>
<reference evidence="9 10" key="1">
    <citation type="submission" date="2017-08" db="EMBL/GenBank/DDBJ databases">
        <authorList>
            <person name="de Groot N.N."/>
        </authorList>
    </citation>
    <scope>NUCLEOTIDE SEQUENCE [LARGE SCALE GENOMIC DNA]</scope>
    <source>
        <strain evidence="9 10">JC228</strain>
    </source>
</reference>
<feature type="domain" description="Phosphatidic acid phosphatase type 2/haloperoxidase" evidence="8">
    <location>
        <begin position="59"/>
        <end position="171"/>
    </location>
</feature>
<feature type="transmembrane region" description="Helical" evidence="7">
    <location>
        <begin position="130"/>
        <end position="150"/>
    </location>
</feature>
<dbReference type="InterPro" id="IPR000326">
    <property type="entry name" value="PAP2/HPO"/>
</dbReference>
<comment type="subcellular location">
    <subcellularLocation>
        <location evidence="1">Cell membrane</location>
        <topology evidence="1">Multi-pass membrane protein</topology>
    </subcellularLocation>
</comment>
<keyword evidence="10" id="KW-1185">Reference proteome</keyword>
<evidence type="ECO:0000256" key="1">
    <source>
        <dbReference type="ARBA" id="ARBA00004651"/>
    </source>
</evidence>
<dbReference type="EMBL" id="OAOP01000001">
    <property type="protein sequence ID" value="SNX66795.1"/>
    <property type="molecule type" value="Genomic_DNA"/>
</dbReference>
<evidence type="ECO:0000256" key="3">
    <source>
        <dbReference type="ARBA" id="ARBA00022692"/>
    </source>
</evidence>
<dbReference type="PANTHER" id="PTHR14969:SF62">
    <property type="entry name" value="DECAPRENYLPHOSPHORYL-5-PHOSPHORIBOSE PHOSPHATASE RV3807C-RELATED"/>
    <property type="match status" value="1"/>
</dbReference>
<feature type="transmembrane region" description="Helical" evidence="7">
    <location>
        <begin position="59"/>
        <end position="80"/>
    </location>
</feature>
<evidence type="ECO:0000313" key="10">
    <source>
        <dbReference type="Proteomes" id="UP000219546"/>
    </source>
</evidence>